<dbReference type="CDD" id="cd00200">
    <property type="entry name" value="WD40"/>
    <property type="match status" value="1"/>
</dbReference>
<dbReference type="PROSITE" id="PS00678">
    <property type="entry name" value="WD_REPEATS_1"/>
    <property type="match status" value="3"/>
</dbReference>
<gene>
    <name evidence="9" type="ORF">B4U79_01373</name>
    <name evidence="10" type="ORF">B4U79_14415</name>
    <name evidence="11" type="ORF">B4U79_15497</name>
</gene>
<dbReference type="STRING" id="1965070.A0A3S3NU44"/>
<dbReference type="PROSITE" id="PS50082">
    <property type="entry name" value="WD_REPEATS_2"/>
    <property type="match status" value="6"/>
</dbReference>
<proteinExistence type="inferred from homology"/>
<dbReference type="EMBL" id="NCKU01008461">
    <property type="protein sequence ID" value="RWS01879.1"/>
    <property type="molecule type" value="Genomic_DNA"/>
</dbReference>
<dbReference type="InterPro" id="IPR036322">
    <property type="entry name" value="WD40_repeat_dom_sf"/>
</dbReference>
<dbReference type="InterPro" id="IPR019775">
    <property type="entry name" value="WD40_repeat_CS"/>
</dbReference>
<dbReference type="InterPro" id="IPR020472">
    <property type="entry name" value="WD40_PAC1"/>
</dbReference>
<dbReference type="FunFam" id="2.130.10.10:FF:000218">
    <property type="entry name" value="WD40 repeat-containing protein HOS15"/>
    <property type="match status" value="1"/>
</dbReference>
<reference evidence="9 12" key="1">
    <citation type="journal article" date="2018" name="Gigascience">
        <title>Genomes of trombidid mites reveal novel predicted allergens and laterally-transferred genes associated with secondary metabolism.</title>
        <authorList>
            <person name="Dong X."/>
            <person name="Chaisiri K."/>
            <person name="Xia D."/>
            <person name="Armstrong S.D."/>
            <person name="Fang Y."/>
            <person name="Donnelly M.J."/>
            <person name="Kadowaki T."/>
            <person name="McGarry J.W."/>
            <person name="Darby A.C."/>
            <person name="Makepeace B.L."/>
        </authorList>
    </citation>
    <scope>NUCLEOTIDE SEQUENCE [LARGE SCALE GENOMIC DNA]</scope>
    <source>
        <strain evidence="9">UoL-WK</strain>
    </source>
</reference>
<evidence type="ECO:0000313" key="12">
    <source>
        <dbReference type="Proteomes" id="UP000285301"/>
    </source>
</evidence>
<dbReference type="Proteomes" id="UP000285301">
    <property type="component" value="Unassembled WGS sequence"/>
</dbReference>
<dbReference type="InterPro" id="IPR001680">
    <property type="entry name" value="WD40_rpt"/>
</dbReference>
<dbReference type="Pfam" id="PF00400">
    <property type="entry name" value="WD40"/>
    <property type="match status" value="8"/>
</dbReference>
<protein>
    <submittedName>
        <fullName evidence="9">F-box-like/WD repeat-containing protein TBL1X</fullName>
    </submittedName>
</protein>
<comment type="subcellular location">
    <subcellularLocation>
        <location evidence="1">Nucleus</location>
    </subcellularLocation>
</comment>
<accession>A0A3S3NU44</accession>
<dbReference type="SMART" id="SM00320">
    <property type="entry name" value="WD40"/>
    <property type="match status" value="8"/>
</dbReference>
<evidence type="ECO:0000256" key="1">
    <source>
        <dbReference type="ARBA" id="ARBA00004123"/>
    </source>
</evidence>
<comment type="similarity">
    <text evidence="7">Belongs to the WD repeat EBI family.</text>
</comment>
<dbReference type="InterPro" id="IPR045183">
    <property type="entry name" value="Ebi-like"/>
</dbReference>
<organism evidence="9 12">
    <name type="scientific">Dinothrombium tinctorium</name>
    <dbReference type="NCBI Taxonomy" id="1965070"/>
    <lineage>
        <taxon>Eukaryota</taxon>
        <taxon>Metazoa</taxon>
        <taxon>Ecdysozoa</taxon>
        <taxon>Arthropoda</taxon>
        <taxon>Chelicerata</taxon>
        <taxon>Arachnida</taxon>
        <taxon>Acari</taxon>
        <taxon>Acariformes</taxon>
        <taxon>Trombidiformes</taxon>
        <taxon>Prostigmata</taxon>
        <taxon>Anystina</taxon>
        <taxon>Parasitengona</taxon>
        <taxon>Trombidioidea</taxon>
        <taxon>Trombidiidae</taxon>
        <taxon>Dinothrombium</taxon>
    </lineage>
</organism>
<reference evidence="9" key="2">
    <citation type="submission" date="2018-11" db="EMBL/GenBank/DDBJ databases">
        <title>Trombidioid mite genomics.</title>
        <authorList>
            <person name="Dong X."/>
        </authorList>
    </citation>
    <scope>NUCLEOTIDE SEQUENCE</scope>
    <source>
        <strain evidence="9">UoL-WK</strain>
    </source>
</reference>
<dbReference type="AlphaFoldDB" id="A0A3S3NU44"/>
<feature type="repeat" description="WD" evidence="8">
    <location>
        <begin position="330"/>
        <end position="371"/>
    </location>
</feature>
<evidence type="ECO:0000313" key="11">
    <source>
        <dbReference type="EMBL" id="RWS05207.1"/>
    </source>
</evidence>
<dbReference type="GO" id="GO:0006357">
    <property type="term" value="P:regulation of transcription by RNA polymerase II"/>
    <property type="evidence" value="ECO:0007669"/>
    <property type="project" value="TreeGrafter"/>
</dbReference>
<name>A0A3S3NU44_9ACAR</name>
<dbReference type="GO" id="GO:0000118">
    <property type="term" value="C:histone deacetylase complex"/>
    <property type="evidence" value="ECO:0007669"/>
    <property type="project" value="TreeGrafter"/>
</dbReference>
<evidence type="ECO:0000256" key="8">
    <source>
        <dbReference type="PROSITE-ProRule" id="PRU00221"/>
    </source>
</evidence>
<feature type="repeat" description="WD" evidence="8">
    <location>
        <begin position="110"/>
        <end position="144"/>
    </location>
</feature>
<dbReference type="OrthoDB" id="1367865at2759"/>
<evidence type="ECO:0000313" key="9">
    <source>
        <dbReference type="EMBL" id="RWS01879.1"/>
    </source>
</evidence>
<evidence type="ECO:0000256" key="5">
    <source>
        <dbReference type="ARBA" id="ARBA00023163"/>
    </source>
</evidence>
<dbReference type="EMBL" id="NCKU01008414">
    <property type="protein sequence ID" value="RWS01914.1"/>
    <property type="molecule type" value="Genomic_DNA"/>
</dbReference>
<dbReference type="GO" id="GO:0003714">
    <property type="term" value="F:transcription corepressor activity"/>
    <property type="evidence" value="ECO:0007669"/>
    <property type="project" value="InterPro"/>
</dbReference>
<evidence type="ECO:0000256" key="7">
    <source>
        <dbReference type="ARBA" id="ARBA00025741"/>
    </source>
</evidence>
<dbReference type="PANTHER" id="PTHR22846">
    <property type="entry name" value="WD40 REPEAT PROTEIN"/>
    <property type="match status" value="1"/>
</dbReference>
<dbReference type="PRINTS" id="PR00320">
    <property type="entry name" value="GPROTEINBRPT"/>
</dbReference>
<sequence length="405" mass="45620">MYHIKATARCNFKNSSCFGYMAACSNISTKSANTPNQIEDMEAITIKLDRLLRLNGHMHSVYNCKWNPNYDFLASGARDLTARIWDFNNEYNMCNRHLRLFHGPEQLLYMHKKKKGVSSVDWNSEGTLLVTGSYDSYIGIWNIDGELVSRNDSDIMRQEDPVSVVKWNREGNLILSAGLDATTVIWDGHSGEMKQKFNFHTEPVVDVSWRTNTSFASCSSDKCIHVCELGPNEPVKTFIGHKEQVNAIKWDPSGQYLASGSDDSTLKIWTMDKDECLLDFKEHQKAVYTIKWSPSGGSAYPNVNLLLASGSIDGTVRLWDVERNESLHILSGQGAPVYSVDFSPDGKYIASGSLDKYVRIWSTRTGEFINSYKLSGRIVDVSWNFCGKKIATCTSDGSLYVSIWK</sequence>
<keyword evidence="4" id="KW-0805">Transcription regulation</keyword>
<dbReference type="EMBL" id="NCKU01004954">
    <property type="protein sequence ID" value="RWS05207.1"/>
    <property type="molecule type" value="Genomic_DNA"/>
</dbReference>
<keyword evidence="6" id="KW-0539">Nucleus</keyword>
<feature type="repeat" description="WD" evidence="8">
    <location>
        <begin position="280"/>
        <end position="329"/>
    </location>
</feature>
<keyword evidence="12" id="KW-1185">Reference proteome</keyword>
<dbReference type="InterPro" id="IPR015943">
    <property type="entry name" value="WD40/YVTN_repeat-like_dom_sf"/>
</dbReference>
<dbReference type="Gene3D" id="2.130.10.10">
    <property type="entry name" value="YVTN repeat-like/Quinoprotein amine dehydrogenase"/>
    <property type="match status" value="1"/>
</dbReference>
<dbReference type="PANTHER" id="PTHR22846:SF2">
    <property type="entry name" value="F-BOX-LIKE_WD REPEAT-CONTAINING PROTEIN EBI"/>
    <property type="match status" value="1"/>
</dbReference>
<evidence type="ECO:0000313" key="10">
    <source>
        <dbReference type="EMBL" id="RWS01914.1"/>
    </source>
</evidence>
<keyword evidence="2 8" id="KW-0853">WD repeat</keyword>
<dbReference type="PROSITE" id="PS50294">
    <property type="entry name" value="WD_REPEATS_REGION"/>
    <property type="match status" value="6"/>
</dbReference>
<feature type="repeat" description="WD" evidence="8">
    <location>
        <begin position="238"/>
        <end position="279"/>
    </location>
</feature>
<feature type="repeat" description="WD" evidence="8">
    <location>
        <begin position="155"/>
        <end position="196"/>
    </location>
</feature>
<keyword evidence="3" id="KW-0677">Repeat</keyword>
<comment type="caution">
    <text evidence="9">The sequence shown here is derived from an EMBL/GenBank/DDBJ whole genome shotgun (WGS) entry which is preliminary data.</text>
</comment>
<evidence type="ECO:0000256" key="6">
    <source>
        <dbReference type="ARBA" id="ARBA00023242"/>
    </source>
</evidence>
<evidence type="ECO:0000256" key="2">
    <source>
        <dbReference type="ARBA" id="ARBA00022574"/>
    </source>
</evidence>
<evidence type="ECO:0000256" key="3">
    <source>
        <dbReference type="ARBA" id="ARBA00022737"/>
    </source>
</evidence>
<dbReference type="SUPFAM" id="SSF50978">
    <property type="entry name" value="WD40 repeat-like"/>
    <property type="match status" value="1"/>
</dbReference>
<feature type="repeat" description="WD" evidence="8">
    <location>
        <begin position="54"/>
        <end position="95"/>
    </location>
</feature>
<keyword evidence="5" id="KW-0804">Transcription</keyword>
<evidence type="ECO:0000256" key="4">
    <source>
        <dbReference type="ARBA" id="ARBA00023015"/>
    </source>
</evidence>